<gene>
    <name evidence="2" type="ORF">ASEP1449_LOCUS8501</name>
</gene>
<sequence length="416" mass="45839">MSSSQQYQEATRRKRKISNSMSSTPNSVARNSNSSIDEPVLRSISLLQSDSVIIPSSDCFLKQAPSGQTKKPASWDVSVIPGIPLFYPLEQTRVSISRRESSPTEIAKRIVKCLEDLSIAATYNKDQALALAETMDGVQLHICLFQTREKDTLVEIQRKSGSSLSFHRHARIILKCAVSGDVNEDVNKRIMPIRRPVLAPPPSKSPRKMESALELACSMLKKDRLDANQLGMESLVFLTDATLCDLNSIALPVSRILLQGGPDRYNNDLHHMLLNYIQGTNSEDDDMDDARDDLVTSNDLEDRHSAIMHYNALIVLANSLETIGSASRSELSTILHDQGLKDLLTVLVQEVSMAEVQPHNAYQATRCLSALLESSPTTRGMVKEMGATDILSNSHVGHALLRQESHSILAALGIDN</sequence>
<feature type="region of interest" description="Disordered" evidence="1">
    <location>
        <begin position="1"/>
        <end position="34"/>
    </location>
</feature>
<evidence type="ECO:0000313" key="2">
    <source>
        <dbReference type="EMBL" id="CAD9816669.1"/>
    </source>
</evidence>
<organism evidence="2">
    <name type="scientific">Attheya septentrionalis</name>
    <dbReference type="NCBI Taxonomy" id="420275"/>
    <lineage>
        <taxon>Eukaryota</taxon>
        <taxon>Sar</taxon>
        <taxon>Stramenopiles</taxon>
        <taxon>Ochrophyta</taxon>
        <taxon>Bacillariophyta</taxon>
        <taxon>Coscinodiscophyceae</taxon>
        <taxon>Chaetocerotophycidae</taxon>
        <taxon>Chaetocerotales</taxon>
        <taxon>Attheyaceae</taxon>
        <taxon>Attheya</taxon>
    </lineage>
</organism>
<name>A0A7S2UDU7_9STRA</name>
<reference evidence="2" key="1">
    <citation type="submission" date="2021-01" db="EMBL/GenBank/DDBJ databases">
        <authorList>
            <person name="Corre E."/>
            <person name="Pelletier E."/>
            <person name="Niang G."/>
            <person name="Scheremetjew M."/>
            <person name="Finn R."/>
            <person name="Kale V."/>
            <person name="Holt S."/>
            <person name="Cochrane G."/>
            <person name="Meng A."/>
            <person name="Brown T."/>
            <person name="Cohen L."/>
        </authorList>
    </citation>
    <scope>NUCLEOTIDE SEQUENCE</scope>
    <source>
        <strain evidence="2">CCMP2084</strain>
    </source>
</reference>
<dbReference type="AlphaFoldDB" id="A0A7S2UDU7"/>
<proteinExistence type="predicted"/>
<evidence type="ECO:0000256" key="1">
    <source>
        <dbReference type="SAM" id="MobiDB-lite"/>
    </source>
</evidence>
<dbReference type="EMBL" id="HBHQ01012746">
    <property type="protein sequence ID" value="CAD9816669.1"/>
    <property type="molecule type" value="Transcribed_RNA"/>
</dbReference>
<protein>
    <submittedName>
        <fullName evidence="2">Uncharacterized protein</fullName>
    </submittedName>
</protein>
<accession>A0A7S2UDU7</accession>
<feature type="compositionally biased region" description="Polar residues" evidence="1">
    <location>
        <begin position="18"/>
        <end position="34"/>
    </location>
</feature>